<dbReference type="InterPro" id="IPR029016">
    <property type="entry name" value="GAF-like_dom_sf"/>
</dbReference>
<name>X1C586_9ZZZZ</name>
<feature type="non-terminal residue" evidence="1">
    <location>
        <position position="1"/>
    </location>
</feature>
<comment type="caution">
    <text evidence="1">The sequence shown here is derived from an EMBL/GenBank/DDBJ whole genome shotgun (WGS) entry which is preliminary data.</text>
</comment>
<dbReference type="EMBL" id="BART01024262">
    <property type="protein sequence ID" value="GAH02517.1"/>
    <property type="molecule type" value="Genomic_DNA"/>
</dbReference>
<dbReference type="Gene3D" id="3.30.450.40">
    <property type="match status" value="1"/>
</dbReference>
<sequence>LDGNTPGKFVKDDIEKLQPLVNAATIALENARLFEEVRKDVLLVEALPLIHPRG</sequence>
<reference evidence="1" key="1">
    <citation type="journal article" date="2014" name="Front. Microbiol.">
        <title>High frequency of phylogenetically diverse reductive dehalogenase-homologous genes in deep subseafloor sedimentary metagenomes.</title>
        <authorList>
            <person name="Kawai M."/>
            <person name="Futagami T."/>
            <person name="Toyoda A."/>
            <person name="Takaki Y."/>
            <person name="Nishi S."/>
            <person name="Hori S."/>
            <person name="Arai W."/>
            <person name="Tsubouchi T."/>
            <person name="Morono Y."/>
            <person name="Uchiyama I."/>
            <person name="Ito T."/>
            <person name="Fujiyama A."/>
            <person name="Inagaki F."/>
            <person name="Takami H."/>
        </authorList>
    </citation>
    <scope>NUCLEOTIDE SEQUENCE</scope>
    <source>
        <strain evidence="1">Expedition CK06-06</strain>
    </source>
</reference>
<evidence type="ECO:0000313" key="1">
    <source>
        <dbReference type="EMBL" id="GAH02517.1"/>
    </source>
</evidence>
<organism evidence="1">
    <name type="scientific">marine sediment metagenome</name>
    <dbReference type="NCBI Taxonomy" id="412755"/>
    <lineage>
        <taxon>unclassified sequences</taxon>
        <taxon>metagenomes</taxon>
        <taxon>ecological metagenomes</taxon>
    </lineage>
</organism>
<dbReference type="AlphaFoldDB" id="X1C586"/>
<dbReference type="SUPFAM" id="SSF55781">
    <property type="entry name" value="GAF domain-like"/>
    <property type="match status" value="1"/>
</dbReference>
<protein>
    <submittedName>
        <fullName evidence="1">Uncharacterized protein</fullName>
    </submittedName>
</protein>
<proteinExistence type="predicted"/>
<gene>
    <name evidence="1" type="ORF">S01H4_43890</name>
</gene>
<accession>X1C586</accession>